<feature type="domain" description="Histidine kinase/HSP90-like ATPase" evidence="3">
    <location>
        <begin position="27"/>
        <end position="142"/>
    </location>
</feature>
<protein>
    <recommendedName>
        <fullName evidence="3">Histidine kinase/HSP90-like ATPase domain-containing protein</fullName>
    </recommendedName>
</protein>
<evidence type="ECO:0000313" key="4">
    <source>
        <dbReference type="EMBL" id="GAA3367288.1"/>
    </source>
</evidence>
<reference evidence="4" key="3">
    <citation type="submission" date="2023-12" db="EMBL/GenBank/DDBJ databases">
        <authorList>
            <person name="Sun Q."/>
            <person name="Inoue M."/>
        </authorList>
    </citation>
    <scope>NUCLEOTIDE SEQUENCE</scope>
    <source>
        <strain evidence="4">JCM 9651</strain>
    </source>
</reference>
<reference evidence="4" key="1">
    <citation type="journal article" date="2014" name="Int. J. Syst. Evol. Microbiol.">
        <title>Complete genome of a new Firmicutes species belonging to the dominant human colonic microbiota ('Ruminococcus bicirculans') reveals two chromosomes and a selective capacity to utilize plant glucans.</title>
        <authorList>
            <consortium name="NISC Comparative Sequencing Program"/>
            <person name="Wegmann U."/>
            <person name="Louis P."/>
            <person name="Goesmann A."/>
            <person name="Henrissat B."/>
            <person name="Duncan S.H."/>
            <person name="Flint H.J."/>
        </authorList>
    </citation>
    <scope>NUCLEOTIDE SEQUENCE</scope>
    <source>
        <strain evidence="4">JCM 9651</strain>
    </source>
</reference>
<feature type="compositionally biased region" description="Polar residues" evidence="2">
    <location>
        <begin position="1"/>
        <end position="11"/>
    </location>
</feature>
<organism evidence="4 6">
    <name type="scientific">Streptomyces sannanensis</name>
    <dbReference type="NCBI Taxonomy" id="285536"/>
    <lineage>
        <taxon>Bacteria</taxon>
        <taxon>Bacillati</taxon>
        <taxon>Actinomycetota</taxon>
        <taxon>Actinomycetes</taxon>
        <taxon>Kitasatosporales</taxon>
        <taxon>Streptomycetaceae</taxon>
        <taxon>Streptomyces</taxon>
    </lineage>
</organism>
<sequence>MVLSNAMTSHQAGLRPPPGTDRYRFELPARPDAVSRARRLTCGRLDSWAVGDETRGTAALVVSELFTNAVMHTASARIVCELRHSDTGIRIAVQDEGFEPGGPKVCETPEDENGRGLLLVAAVSTSWGSQMAAGGAGRVVWAQLPHA</sequence>
<dbReference type="InterPro" id="IPR036890">
    <property type="entry name" value="HATPase_C_sf"/>
</dbReference>
<dbReference type="Pfam" id="PF13581">
    <property type="entry name" value="HATPase_c_2"/>
    <property type="match status" value="1"/>
</dbReference>
<dbReference type="PANTHER" id="PTHR35526">
    <property type="entry name" value="ANTI-SIGMA-F FACTOR RSBW-RELATED"/>
    <property type="match status" value="1"/>
</dbReference>
<evidence type="ECO:0000256" key="2">
    <source>
        <dbReference type="SAM" id="MobiDB-lite"/>
    </source>
</evidence>
<keyword evidence="1" id="KW-0808">Transferase</keyword>
<dbReference type="PANTHER" id="PTHR35526:SF3">
    <property type="entry name" value="ANTI-SIGMA-F FACTOR RSBW"/>
    <property type="match status" value="1"/>
</dbReference>
<dbReference type="SUPFAM" id="SSF55874">
    <property type="entry name" value="ATPase domain of HSP90 chaperone/DNA topoisomerase II/histidine kinase"/>
    <property type="match status" value="1"/>
</dbReference>
<dbReference type="EMBL" id="BAAAYL010000001">
    <property type="protein sequence ID" value="GAA3380412.1"/>
    <property type="molecule type" value="Genomic_DNA"/>
</dbReference>
<dbReference type="InterPro" id="IPR003594">
    <property type="entry name" value="HATPase_dom"/>
</dbReference>
<proteinExistence type="predicted"/>
<dbReference type="EMBL" id="BAAAYL010000001">
    <property type="protein sequence ID" value="GAA3367288.1"/>
    <property type="molecule type" value="Genomic_DNA"/>
</dbReference>
<evidence type="ECO:0000256" key="1">
    <source>
        <dbReference type="ARBA" id="ARBA00022527"/>
    </source>
</evidence>
<evidence type="ECO:0000313" key="5">
    <source>
        <dbReference type="EMBL" id="GAA3380412.1"/>
    </source>
</evidence>
<name>A0ABP6S3E3_9ACTN</name>
<dbReference type="Gene3D" id="3.30.565.10">
    <property type="entry name" value="Histidine kinase-like ATPase, C-terminal domain"/>
    <property type="match status" value="1"/>
</dbReference>
<dbReference type="Proteomes" id="UP001499990">
    <property type="component" value="Unassembled WGS sequence"/>
</dbReference>
<evidence type="ECO:0000259" key="3">
    <source>
        <dbReference type="Pfam" id="PF13581"/>
    </source>
</evidence>
<keyword evidence="6" id="KW-1185">Reference proteome</keyword>
<comment type="caution">
    <text evidence="4">The sequence shown here is derived from an EMBL/GenBank/DDBJ whole genome shotgun (WGS) entry which is preliminary data.</text>
</comment>
<accession>A0ABP6S3E3</accession>
<dbReference type="CDD" id="cd16936">
    <property type="entry name" value="HATPase_RsbW-like"/>
    <property type="match status" value="1"/>
</dbReference>
<feature type="region of interest" description="Disordered" evidence="2">
    <location>
        <begin position="1"/>
        <end position="22"/>
    </location>
</feature>
<dbReference type="InterPro" id="IPR050267">
    <property type="entry name" value="Anti-sigma-factor_SerPK"/>
</dbReference>
<evidence type="ECO:0000313" key="6">
    <source>
        <dbReference type="Proteomes" id="UP001499990"/>
    </source>
</evidence>
<reference evidence="6" key="2">
    <citation type="journal article" date="2019" name="Int. J. Syst. Evol. Microbiol.">
        <title>The Global Catalogue of Microorganisms (GCM) 10K type strain sequencing project: providing services to taxonomists for standard genome sequencing and annotation.</title>
        <authorList>
            <consortium name="The Broad Institute Genomics Platform"/>
            <consortium name="The Broad Institute Genome Sequencing Center for Infectious Disease"/>
            <person name="Wu L."/>
            <person name="Ma J."/>
        </authorList>
    </citation>
    <scope>NUCLEOTIDE SEQUENCE [LARGE SCALE GENOMIC DNA]</scope>
    <source>
        <strain evidence="6">JCM 9651</strain>
    </source>
</reference>
<keyword evidence="1" id="KW-0723">Serine/threonine-protein kinase</keyword>
<keyword evidence="1" id="KW-0418">Kinase</keyword>
<gene>
    <name evidence="4" type="ORF">GCM10020367_00910</name>
    <name evidence="5" type="ORF">GCM10020367_67930</name>
</gene>